<feature type="region of interest" description="Disordered" evidence="1">
    <location>
        <begin position="630"/>
        <end position="740"/>
    </location>
</feature>
<comment type="caution">
    <text evidence="2">The sequence shown here is derived from an EMBL/GenBank/DDBJ whole genome shotgun (WGS) entry which is preliminary data.</text>
</comment>
<proteinExistence type="predicted"/>
<gene>
    <name evidence="2" type="ORF">FGG08_007421</name>
</gene>
<reference evidence="2" key="1">
    <citation type="submission" date="2021-03" db="EMBL/GenBank/DDBJ databases">
        <title>Comparative genomics and phylogenomic investigation of the class Geoglossomycetes provide insights into ecological specialization and systematics.</title>
        <authorList>
            <person name="Melie T."/>
            <person name="Pirro S."/>
            <person name="Miller A.N."/>
            <person name="Quandt A."/>
        </authorList>
    </citation>
    <scope>NUCLEOTIDE SEQUENCE</scope>
    <source>
        <strain evidence="2">GBOQ0MN5Z8</strain>
    </source>
</reference>
<accession>A0A9P8KTY2</accession>
<feature type="compositionally biased region" description="Low complexity" evidence="1">
    <location>
        <begin position="407"/>
        <end position="421"/>
    </location>
</feature>
<feature type="compositionally biased region" description="Basic residues" evidence="1">
    <location>
        <begin position="683"/>
        <end position="696"/>
    </location>
</feature>
<evidence type="ECO:0000313" key="3">
    <source>
        <dbReference type="Proteomes" id="UP000698800"/>
    </source>
</evidence>
<evidence type="ECO:0000256" key="1">
    <source>
        <dbReference type="SAM" id="MobiDB-lite"/>
    </source>
</evidence>
<dbReference type="Proteomes" id="UP000698800">
    <property type="component" value="Unassembled WGS sequence"/>
</dbReference>
<protein>
    <submittedName>
        <fullName evidence="2">Uncharacterized protein</fullName>
    </submittedName>
</protein>
<evidence type="ECO:0000313" key="2">
    <source>
        <dbReference type="EMBL" id="KAH0533968.1"/>
    </source>
</evidence>
<keyword evidence="3" id="KW-1185">Reference proteome</keyword>
<organism evidence="2 3">
    <name type="scientific">Glutinoglossum americanum</name>
    <dbReference type="NCBI Taxonomy" id="1670608"/>
    <lineage>
        <taxon>Eukaryota</taxon>
        <taxon>Fungi</taxon>
        <taxon>Dikarya</taxon>
        <taxon>Ascomycota</taxon>
        <taxon>Pezizomycotina</taxon>
        <taxon>Geoglossomycetes</taxon>
        <taxon>Geoglossales</taxon>
        <taxon>Geoglossaceae</taxon>
        <taxon>Glutinoglossum</taxon>
    </lineage>
</organism>
<feature type="compositionally biased region" description="Basic and acidic residues" evidence="1">
    <location>
        <begin position="670"/>
        <end position="681"/>
    </location>
</feature>
<name>A0A9P8KTY2_9PEZI</name>
<dbReference type="EMBL" id="JAGHQL010000301">
    <property type="protein sequence ID" value="KAH0533968.1"/>
    <property type="molecule type" value="Genomic_DNA"/>
</dbReference>
<dbReference type="OrthoDB" id="10254945at2759"/>
<sequence length="740" mass="81932">MASPPNRPPLLDYFYDSELLAAGILELSCAKPSDLDNCIHPIFRHENFRQLCLVTYETLTPALRFASLLITEAHCLEWWVSILFGRRVPVSNLPKKRSVILPVDPITTDHFFAAEEHLLGLESRITFRFTVQDEAQYAYGMQFRSASGRDRQVIEFSDRFRDFVESGGFANSSVSHQLRFLFFFALNMVHELAHAVFDTRADSTLSREPYVAHDVQKGLFFMEMGDSWERFIFGCKIQPLSGEVGYSEDCRFGLHRFSPSARYEDSTFGAVPMGYVSALMSKSRWEAVRKKGVRMLRCPEARIHAFDILVKCGKLHGRSPVGAHLGYPACVGGQSPRLPGVTTGYPVPGVTAGYPALEGDPTSKVPSTGSLGRENKRKKIRSATWRAPSLAPSPARSLAPLSPPHPSTTTTTTTTATATTHGPQPSHNPSRRPQGYFYPPSKFPLRSQTENKGLIVVLKRTPTHFFMPTPGDGDLNFTNLLAAGCPTLGAEDPDFKNFLGAGCSAPSAEDLYFMNLLEIGCPALSAEDLYFIIHLAAGYPLSTEDLIISGNYVGEGTHIDWMDIDPDNIGVEILIDWMDVDSAGVAGVEDCIGGEALWVFSRISYRVFWAMVEKIGSDYLKEIEGGEQLEDGTRIAEKKTPYGGPDSCPKPRGHRQPPQSGGRHPHPPSNKHEQPRYDYQRPSRGKKNNGGNHHRSAGGGSGGKGRHFDGNNHHHQPGGNNHHHQPGSDNHRGRSWRHFQ</sequence>
<dbReference type="AlphaFoldDB" id="A0A9P8KTY2"/>
<feature type="compositionally biased region" description="Basic residues" evidence="1">
    <location>
        <begin position="713"/>
        <end position="725"/>
    </location>
</feature>
<feature type="region of interest" description="Disordered" evidence="1">
    <location>
        <begin position="356"/>
        <end position="437"/>
    </location>
</feature>
<feature type="compositionally biased region" description="Low complexity" evidence="1">
    <location>
        <begin position="386"/>
        <end position="400"/>
    </location>
</feature>
<feature type="compositionally biased region" description="Basic and acidic residues" evidence="1">
    <location>
        <begin position="631"/>
        <end position="640"/>
    </location>
</feature>